<dbReference type="InterPro" id="IPR014867">
    <property type="entry name" value="Spore_coat_CotH_CotH2/3/7"/>
</dbReference>
<organism evidence="3">
    <name type="scientific">hydrothermal vent metagenome</name>
    <dbReference type="NCBI Taxonomy" id="652676"/>
    <lineage>
        <taxon>unclassified sequences</taxon>
        <taxon>metagenomes</taxon>
        <taxon>ecological metagenomes</taxon>
    </lineage>
</organism>
<evidence type="ECO:0000256" key="1">
    <source>
        <dbReference type="SAM" id="Phobius"/>
    </source>
</evidence>
<proteinExistence type="predicted"/>
<feature type="transmembrane region" description="Helical" evidence="1">
    <location>
        <begin position="26"/>
        <end position="45"/>
    </location>
</feature>
<dbReference type="SMART" id="SM00710">
    <property type="entry name" value="PbH1"/>
    <property type="match status" value="6"/>
</dbReference>
<reference evidence="3" key="1">
    <citation type="submission" date="2018-06" db="EMBL/GenBank/DDBJ databases">
        <authorList>
            <person name="Zhirakovskaya E."/>
        </authorList>
    </citation>
    <scope>NUCLEOTIDE SEQUENCE</scope>
</reference>
<dbReference type="Pfam" id="PF13229">
    <property type="entry name" value="Beta_helix"/>
    <property type="match status" value="1"/>
</dbReference>
<dbReference type="SUPFAM" id="SSF51126">
    <property type="entry name" value="Pectin lyase-like"/>
    <property type="match status" value="1"/>
</dbReference>
<keyword evidence="1" id="KW-0812">Transmembrane</keyword>
<sequence>MRIQITKEGIWLTDRWYRSMLIRRRLLFLVFLAPVFFTLCLLLALNRSTNFKWFLHHHPVEATDLFLETGRTSIINTLALTPPASSSELPTVELSVAQNTLKDMHQAIVSGDRSTGHRPGGDRPYFKAWFRDESLQIQKSKIAYRGLMHYHHWPEKPSLRVKIRKSDIARGQRYVELTRPKDALGIRHQLPEDFARQMEMVTTLNEPVRLFINRKYFGIYLRSYRAGEALALANHRMPGTFFKGDAVGPNAKFNLWESSANWDVYGEKDHSHIAHLEQFLITLREEPSVKQIKAISLLLNEEIAARFSAIMIVSGCIHTDEKHNQMYYLCSNQGLLEPVPWDPTCYEVAGKTFTPVDTMNSPLLNCLMRNPHWVHRRNQIIQKLIHGMASAESINHLVEKRYRRMVRDLKADAHLSKKSIGTDRFPISVQETEKELKIIKQWANAKQVYLQDYLNQAFVSIEESSQNPNQSFVKVFGTVAIKVRKKNGTPLTGRDKEAGKTDILFPGLTEKVYESIFQPERHAVNVPYVRAAPMVYLVDAPADQILITNAITGHPVQSVEQDVLEGISVNGQARTFSPSLFIEEKRKDVVLGPGKVVLKKDVYVGPKQRLIIHPGTQLILAKNVSLFSRGKVNAIGTRNQPIQITSLEKKPWGCFGISGAETAGSRIEHVKISNGSIGVSNGIHFKGMLSVYDCPDITLRHCRFEKNTIGDDCVNLAESKIRVENCLFVKTAADGLDLDMCTGLVTDCHFLNCGNDGLDMMTCTLTVKNSLFEGSGDKGISVGEETHVVIRDCHLLKCYRGMEVKDNSYAAVLNTTFQDNQLDYHSYRKKWLYPKGGSGLLRNCTLSKNKRENIEVKKKCVLTLLQTSVQTVVSGEERIHRVSHLPKEWLQFIQETESE</sequence>
<dbReference type="InterPro" id="IPR006626">
    <property type="entry name" value="PbH1"/>
</dbReference>
<keyword evidence="1" id="KW-1133">Transmembrane helix</keyword>
<gene>
    <name evidence="3" type="ORF">MNBD_PLANCTO02-3210</name>
</gene>
<protein>
    <recommendedName>
        <fullName evidence="2">Right handed beta helix domain-containing protein</fullName>
    </recommendedName>
</protein>
<evidence type="ECO:0000313" key="3">
    <source>
        <dbReference type="EMBL" id="VAX41530.1"/>
    </source>
</evidence>
<dbReference type="Pfam" id="PF08757">
    <property type="entry name" value="CotH"/>
    <property type="match status" value="1"/>
</dbReference>
<dbReference type="Gene3D" id="2.160.20.10">
    <property type="entry name" value="Single-stranded right-handed beta-helix, Pectin lyase-like"/>
    <property type="match status" value="1"/>
</dbReference>
<accession>A0A3B1E0A3</accession>
<dbReference type="EMBL" id="UOGL01000558">
    <property type="protein sequence ID" value="VAX41530.1"/>
    <property type="molecule type" value="Genomic_DNA"/>
</dbReference>
<evidence type="ECO:0000259" key="2">
    <source>
        <dbReference type="Pfam" id="PF13229"/>
    </source>
</evidence>
<dbReference type="AlphaFoldDB" id="A0A3B1E0A3"/>
<dbReference type="InterPro" id="IPR011050">
    <property type="entry name" value="Pectin_lyase_fold/virulence"/>
</dbReference>
<keyword evidence="1" id="KW-0472">Membrane</keyword>
<dbReference type="InterPro" id="IPR039448">
    <property type="entry name" value="Beta_helix"/>
</dbReference>
<feature type="domain" description="Right handed beta helix" evidence="2">
    <location>
        <begin position="716"/>
        <end position="852"/>
    </location>
</feature>
<name>A0A3B1E0A3_9ZZZZ</name>
<dbReference type="InterPro" id="IPR012334">
    <property type="entry name" value="Pectin_lyas_fold"/>
</dbReference>